<accession>A0A1X1G086</accession>
<dbReference type="Proteomes" id="UP000193538">
    <property type="component" value="Unassembled WGS sequence"/>
</dbReference>
<evidence type="ECO:0000313" key="2">
    <source>
        <dbReference type="Proteomes" id="UP000193538"/>
    </source>
</evidence>
<organism evidence="1 2">
    <name type="scientific">Streptococcus oralis subsp. tigurinus</name>
    <dbReference type="NCBI Taxonomy" id="1077464"/>
    <lineage>
        <taxon>Bacteria</taxon>
        <taxon>Bacillati</taxon>
        <taxon>Bacillota</taxon>
        <taxon>Bacilli</taxon>
        <taxon>Lactobacillales</taxon>
        <taxon>Streptococcaceae</taxon>
        <taxon>Streptococcus</taxon>
    </lineage>
</organism>
<sequence length="95" mass="11194">MLPEYEKQRIKKEIQDSKEDPIQILMIQKIKELTKEIAVLASRDATTLADAIHRIDKAIKWVEPDYKNEVEVIGRLAEKHLKLIALYRNIDERKI</sequence>
<dbReference type="RefSeq" id="WP_084938808.1">
    <property type="nucleotide sequence ID" value="NZ_NCUC01000011.1"/>
</dbReference>
<proteinExistence type="predicted"/>
<dbReference type="AlphaFoldDB" id="A0A1X1G086"/>
<name>A0A1X1G086_STROR</name>
<evidence type="ECO:0000313" key="1">
    <source>
        <dbReference type="EMBL" id="ORO39934.1"/>
    </source>
</evidence>
<comment type="caution">
    <text evidence="1">The sequence shown here is derived from an EMBL/GenBank/DDBJ whole genome shotgun (WGS) entry which is preliminary data.</text>
</comment>
<reference evidence="1 2" key="1">
    <citation type="journal article" date="2016" name="Eur. J. Clin. Microbiol. Infect. Dis.">
        <title>Whole genome sequencing as a tool for phylogenetic analysis of clinical strains of Mitis group streptococci.</title>
        <authorList>
            <person name="Rasmussen L.H."/>
            <person name="Dargis R."/>
            <person name="Hojholt K."/>
            <person name="Christensen J.J."/>
            <person name="Skovgaard O."/>
            <person name="Justesen U.S."/>
            <person name="Rosenvinge F.S."/>
            <person name="Moser C."/>
            <person name="Lukjancenko O."/>
            <person name="Rasmussen S."/>
            <person name="Nielsen X.C."/>
        </authorList>
    </citation>
    <scope>NUCLEOTIDE SEQUENCE [LARGE SCALE GENOMIC DNA]</scope>
    <source>
        <strain evidence="1 2">OD_348934_12</strain>
    </source>
</reference>
<gene>
    <name evidence="1" type="ORF">B7729_02995</name>
</gene>
<protein>
    <submittedName>
        <fullName evidence="1">Uncharacterized protein</fullName>
    </submittedName>
</protein>
<dbReference type="EMBL" id="NCUC01000011">
    <property type="protein sequence ID" value="ORO39934.1"/>
    <property type="molecule type" value="Genomic_DNA"/>
</dbReference>